<dbReference type="Proteomes" id="UP000054565">
    <property type="component" value="Unassembled WGS sequence"/>
</dbReference>
<evidence type="ECO:0000313" key="1">
    <source>
        <dbReference type="EMBL" id="KMP05327.1"/>
    </source>
</evidence>
<reference evidence="2" key="1">
    <citation type="journal article" date="2010" name="Genome Res.">
        <title>Population genomic sequencing of Coccidioides fungi reveals recent hybridization and transposon control.</title>
        <authorList>
            <person name="Neafsey D.E."/>
            <person name="Barker B.M."/>
            <person name="Sharpton T.J."/>
            <person name="Stajich J.E."/>
            <person name="Park D.J."/>
            <person name="Whiston E."/>
            <person name="Hung C.-Y."/>
            <person name="McMahan C."/>
            <person name="White J."/>
            <person name="Sykes S."/>
            <person name="Heiman D."/>
            <person name="Young S."/>
            <person name="Zeng Q."/>
            <person name="Abouelleil A."/>
            <person name="Aftuck L."/>
            <person name="Bessette D."/>
            <person name="Brown A."/>
            <person name="FitzGerald M."/>
            <person name="Lui A."/>
            <person name="Macdonald J.P."/>
            <person name="Priest M."/>
            <person name="Orbach M.J."/>
            <person name="Galgiani J.N."/>
            <person name="Kirkland T.N."/>
            <person name="Cole G.T."/>
            <person name="Birren B.W."/>
            <person name="Henn M.R."/>
            <person name="Taylor J.W."/>
            <person name="Rounsley S.D."/>
        </authorList>
    </citation>
    <scope>NUCLEOTIDE SEQUENCE [LARGE SCALE GENOMIC DNA]</scope>
    <source>
        <strain evidence="2">RMSCC 2394</strain>
    </source>
</reference>
<dbReference type="EMBL" id="DS028095">
    <property type="protein sequence ID" value="KMP05327.1"/>
    <property type="molecule type" value="Genomic_DNA"/>
</dbReference>
<organism evidence="1 2">
    <name type="scientific">Coccidioides immitis RMSCC 2394</name>
    <dbReference type="NCBI Taxonomy" id="404692"/>
    <lineage>
        <taxon>Eukaryota</taxon>
        <taxon>Fungi</taxon>
        <taxon>Dikarya</taxon>
        <taxon>Ascomycota</taxon>
        <taxon>Pezizomycotina</taxon>
        <taxon>Eurotiomycetes</taxon>
        <taxon>Eurotiomycetidae</taxon>
        <taxon>Onygenales</taxon>
        <taxon>Onygenaceae</taxon>
        <taxon>Coccidioides</taxon>
    </lineage>
</organism>
<evidence type="ECO:0000313" key="2">
    <source>
        <dbReference type="Proteomes" id="UP000054565"/>
    </source>
</evidence>
<dbReference type="AlphaFoldDB" id="A0A0J7B5Y1"/>
<accession>A0A0J7B5Y1</accession>
<name>A0A0J7B5Y1_COCIT</name>
<sequence>MPVRIVYVDWRDNESIGRICLMRTHVLPTACKPRPWALVGVVCLCKGFAGESLQCHIEIQHYMLRDWMQKDEILIKHIGSDTNKADGLTKTLAIDPYTQFVSIIGISRDSPLGSLANDKHTSPPSNMDNSHLPASRRFAPLRFSAARSGLAPGARLGVESSAARRSNRNLHL</sequence>
<proteinExistence type="predicted"/>
<gene>
    <name evidence="1" type="ORF">CIRG_05008</name>
</gene>
<protein>
    <submittedName>
        <fullName evidence="1">Uncharacterized protein</fullName>
    </submittedName>
</protein>